<comment type="caution">
    <text evidence="2">The sequence shown here is derived from an EMBL/GenBank/DDBJ whole genome shotgun (WGS) entry which is preliminary data.</text>
</comment>
<protein>
    <submittedName>
        <fullName evidence="2">Uncharacterized protein</fullName>
    </submittedName>
</protein>
<organism evidence="2 3">
    <name type="scientific">Pyrrhoderma noxium</name>
    <dbReference type="NCBI Taxonomy" id="2282107"/>
    <lineage>
        <taxon>Eukaryota</taxon>
        <taxon>Fungi</taxon>
        <taxon>Dikarya</taxon>
        <taxon>Basidiomycota</taxon>
        <taxon>Agaricomycotina</taxon>
        <taxon>Agaricomycetes</taxon>
        <taxon>Hymenochaetales</taxon>
        <taxon>Hymenochaetaceae</taxon>
        <taxon>Pyrrhoderma</taxon>
    </lineage>
</organism>
<dbReference type="EMBL" id="NBII01000004">
    <property type="protein sequence ID" value="PAV19336.1"/>
    <property type="molecule type" value="Genomic_DNA"/>
</dbReference>
<reference evidence="2 3" key="1">
    <citation type="journal article" date="2017" name="Mol. Ecol.">
        <title>Comparative and population genomic landscape of Phellinus noxius: A hypervariable fungus causing root rot in trees.</title>
        <authorList>
            <person name="Chung C.L."/>
            <person name="Lee T.J."/>
            <person name="Akiba M."/>
            <person name="Lee H.H."/>
            <person name="Kuo T.H."/>
            <person name="Liu D."/>
            <person name="Ke H.M."/>
            <person name="Yokoi T."/>
            <person name="Roa M.B."/>
            <person name="Lu M.J."/>
            <person name="Chang Y.Y."/>
            <person name="Ann P.J."/>
            <person name="Tsai J.N."/>
            <person name="Chen C.Y."/>
            <person name="Tzean S.S."/>
            <person name="Ota Y."/>
            <person name="Hattori T."/>
            <person name="Sahashi N."/>
            <person name="Liou R.F."/>
            <person name="Kikuchi T."/>
            <person name="Tsai I.J."/>
        </authorList>
    </citation>
    <scope>NUCLEOTIDE SEQUENCE [LARGE SCALE GENOMIC DNA]</scope>
    <source>
        <strain evidence="2 3">FFPRI411160</strain>
    </source>
</reference>
<keyword evidence="3" id="KW-1185">Reference proteome</keyword>
<dbReference type="AlphaFoldDB" id="A0A286UI82"/>
<feature type="compositionally biased region" description="Polar residues" evidence="1">
    <location>
        <begin position="317"/>
        <end position="330"/>
    </location>
</feature>
<dbReference type="InParanoid" id="A0A286UI82"/>
<evidence type="ECO:0000313" key="2">
    <source>
        <dbReference type="EMBL" id="PAV19336.1"/>
    </source>
</evidence>
<gene>
    <name evidence="2" type="ORF">PNOK_0427000</name>
</gene>
<evidence type="ECO:0000313" key="3">
    <source>
        <dbReference type="Proteomes" id="UP000217199"/>
    </source>
</evidence>
<proteinExistence type="predicted"/>
<sequence length="330" mass="37104">MLSRYQFRDEALTVIANITSSYSPDGINTAHLQRLYTHTTKFFITTPYFSRKSPIYKYPSRNGILIGGAARNIYLPENPRPTKDLDVNAAAAAFKILNQPPKSSYFLFSSDRDPKKFSATYLTNDNENSVKCDIRLREHIFQETLFRHTELDRDSGIRYPTIQHLIAMKILSFVNRGEGKKEKDLQDIVDLTEAVFLEEQYEKEINLELAQCYLGVKMLSEFFDTVKTQYKPHYKHIKQFLHPIIPMPMRPSLGHAIQKPSASAPLPTSQKAAAVAKPKQEATIVAKSTQAVGRSQKTSSASASATKPGVSKKVESRSTGQPKGTGSSRR</sequence>
<accession>A0A286UI82</accession>
<evidence type="ECO:0000256" key="1">
    <source>
        <dbReference type="SAM" id="MobiDB-lite"/>
    </source>
</evidence>
<feature type="compositionally biased region" description="Polar residues" evidence="1">
    <location>
        <begin position="286"/>
        <end position="298"/>
    </location>
</feature>
<feature type="region of interest" description="Disordered" evidence="1">
    <location>
        <begin position="252"/>
        <end position="330"/>
    </location>
</feature>
<dbReference type="OrthoDB" id="2782687at2759"/>
<name>A0A286UI82_9AGAM</name>
<dbReference type="Proteomes" id="UP000217199">
    <property type="component" value="Unassembled WGS sequence"/>
</dbReference>